<evidence type="ECO:0000313" key="3">
    <source>
        <dbReference type="Proteomes" id="UP000075886"/>
    </source>
</evidence>
<dbReference type="VEuPathDB" id="VectorBase:AFAF000992"/>
<evidence type="ECO:0000256" key="1">
    <source>
        <dbReference type="SAM" id="MobiDB-lite"/>
    </source>
</evidence>
<name>A0A182Q142_9DIPT</name>
<reference evidence="3" key="1">
    <citation type="submission" date="2014-01" db="EMBL/GenBank/DDBJ databases">
        <title>The Genome Sequence of Anopheles farauti FAR1 (V2).</title>
        <authorList>
            <consortium name="The Broad Institute Genomics Platform"/>
            <person name="Neafsey D.E."/>
            <person name="Besansky N."/>
            <person name="Howell P."/>
            <person name="Walton C."/>
            <person name="Young S.K."/>
            <person name="Zeng Q."/>
            <person name="Gargeya S."/>
            <person name="Fitzgerald M."/>
            <person name="Haas B."/>
            <person name="Abouelleil A."/>
            <person name="Allen A.W."/>
            <person name="Alvarado L."/>
            <person name="Arachchi H.M."/>
            <person name="Berlin A.M."/>
            <person name="Chapman S.B."/>
            <person name="Gainer-Dewar J."/>
            <person name="Goldberg J."/>
            <person name="Griggs A."/>
            <person name="Gujja S."/>
            <person name="Hansen M."/>
            <person name="Howarth C."/>
            <person name="Imamovic A."/>
            <person name="Ireland A."/>
            <person name="Larimer J."/>
            <person name="McCowan C."/>
            <person name="Murphy C."/>
            <person name="Pearson M."/>
            <person name="Poon T.W."/>
            <person name="Priest M."/>
            <person name="Roberts A."/>
            <person name="Saif S."/>
            <person name="Shea T."/>
            <person name="Sisk P."/>
            <person name="Sykes S."/>
            <person name="Wortman J."/>
            <person name="Nusbaum C."/>
            <person name="Birren B."/>
        </authorList>
    </citation>
    <scope>NUCLEOTIDE SEQUENCE [LARGE SCALE GENOMIC DNA]</scope>
    <source>
        <strain evidence="3">FAR1</strain>
    </source>
</reference>
<organism evidence="2 3">
    <name type="scientific">Anopheles farauti</name>
    <dbReference type="NCBI Taxonomy" id="69004"/>
    <lineage>
        <taxon>Eukaryota</taxon>
        <taxon>Metazoa</taxon>
        <taxon>Ecdysozoa</taxon>
        <taxon>Arthropoda</taxon>
        <taxon>Hexapoda</taxon>
        <taxon>Insecta</taxon>
        <taxon>Pterygota</taxon>
        <taxon>Neoptera</taxon>
        <taxon>Endopterygota</taxon>
        <taxon>Diptera</taxon>
        <taxon>Nematocera</taxon>
        <taxon>Culicoidea</taxon>
        <taxon>Culicidae</taxon>
        <taxon>Anophelinae</taxon>
        <taxon>Anopheles</taxon>
    </lineage>
</organism>
<keyword evidence="3" id="KW-1185">Reference proteome</keyword>
<reference evidence="2" key="2">
    <citation type="submission" date="2020-05" db="UniProtKB">
        <authorList>
            <consortium name="EnsemblMetazoa"/>
        </authorList>
    </citation>
    <scope>IDENTIFICATION</scope>
    <source>
        <strain evidence="2">FAR1</strain>
    </source>
</reference>
<accession>A0A182Q142</accession>
<dbReference type="Proteomes" id="UP000075886">
    <property type="component" value="Unassembled WGS sequence"/>
</dbReference>
<proteinExistence type="predicted"/>
<evidence type="ECO:0000313" key="2">
    <source>
        <dbReference type="EnsemblMetazoa" id="AFAF000992-PA"/>
    </source>
</evidence>
<sequence length="170" mass="18479">MKKVVAVSCARSVVASELRVQRPMLELNRSTRASVASQDMVDMVVSVDSRARLHRPVANRSPKGSLDTADSPARLPTLAHSPSPRVLADSQASVVLADRLPVPVLSRSVDKISQPYSHRGLSINFVSLGAHPTSSSSKKCCCSKTIVTSDYLYAWIVSLFFIVEKKLNCD</sequence>
<protein>
    <submittedName>
        <fullName evidence="2">Uncharacterized protein</fullName>
    </submittedName>
</protein>
<feature type="region of interest" description="Disordered" evidence="1">
    <location>
        <begin position="53"/>
        <end position="83"/>
    </location>
</feature>
<dbReference type="EnsemblMetazoa" id="AFAF000992-RA">
    <property type="protein sequence ID" value="AFAF000992-PA"/>
    <property type="gene ID" value="AFAF000992"/>
</dbReference>
<dbReference type="AlphaFoldDB" id="A0A182Q142"/>
<dbReference type="EMBL" id="AXCN02001526">
    <property type="status" value="NOT_ANNOTATED_CDS"/>
    <property type="molecule type" value="Genomic_DNA"/>
</dbReference>